<dbReference type="EMBL" id="AVOT02033863">
    <property type="protein sequence ID" value="MBW0527841.1"/>
    <property type="molecule type" value="Genomic_DNA"/>
</dbReference>
<protein>
    <submittedName>
        <fullName evidence="1">Uncharacterized protein</fullName>
    </submittedName>
</protein>
<dbReference type="PANTHER" id="PTHR11439">
    <property type="entry name" value="GAG-POL-RELATED RETROTRANSPOSON"/>
    <property type="match status" value="1"/>
</dbReference>
<evidence type="ECO:0000313" key="2">
    <source>
        <dbReference type="Proteomes" id="UP000765509"/>
    </source>
</evidence>
<reference evidence="1" key="1">
    <citation type="submission" date="2021-03" db="EMBL/GenBank/DDBJ databases">
        <title>Draft genome sequence of rust myrtle Austropuccinia psidii MF-1, a brazilian biotype.</title>
        <authorList>
            <person name="Quecine M.C."/>
            <person name="Pachon D.M.R."/>
            <person name="Bonatelli M.L."/>
            <person name="Correr F.H."/>
            <person name="Franceschini L.M."/>
            <person name="Leite T.F."/>
            <person name="Margarido G.R.A."/>
            <person name="Almeida C.A."/>
            <person name="Ferrarezi J.A."/>
            <person name="Labate C.A."/>
        </authorList>
    </citation>
    <scope>NUCLEOTIDE SEQUENCE</scope>
    <source>
        <strain evidence="1">MF-1</strain>
    </source>
</reference>
<dbReference type="PANTHER" id="PTHR11439:SF483">
    <property type="entry name" value="PEPTIDE SYNTHASE GLIP-LIKE, PUTATIVE (AFU_ORTHOLOGUE AFUA_3G12920)-RELATED"/>
    <property type="match status" value="1"/>
</dbReference>
<sequence>MGPTPAHWDLLDHVVGYLHKTCGGGICICLGNISLNLWSEAGWGGDLEHSKMGFVLKLGKAPILWGSKRQSVMALLTCAAEYITLSDSTQHLVQAINQLEQLPGKFHKMIFSNNQAAVQVFLDNKSRKRMRYLY</sequence>
<name>A0A9Q3EZV1_9BASI</name>
<gene>
    <name evidence="1" type="ORF">O181_067556</name>
</gene>
<keyword evidence="2" id="KW-1185">Reference proteome</keyword>
<dbReference type="AlphaFoldDB" id="A0A9Q3EZV1"/>
<accession>A0A9Q3EZV1</accession>
<comment type="caution">
    <text evidence="1">The sequence shown here is derived from an EMBL/GenBank/DDBJ whole genome shotgun (WGS) entry which is preliminary data.</text>
</comment>
<proteinExistence type="predicted"/>
<evidence type="ECO:0000313" key="1">
    <source>
        <dbReference type="EMBL" id="MBW0527841.1"/>
    </source>
</evidence>
<dbReference type="Proteomes" id="UP000765509">
    <property type="component" value="Unassembled WGS sequence"/>
</dbReference>
<organism evidence="1 2">
    <name type="scientific">Austropuccinia psidii MF-1</name>
    <dbReference type="NCBI Taxonomy" id="1389203"/>
    <lineage>
        <taxon>Eukaryota</taxon>
        <taxon>Fungi</taxon>
        <taxon>Dikarya</taxon>
        <taxon>Basidiomycota</taxon>
        <taxon>Pucciniomycotina</taxon>
        <taxon>Pucciniomycetes</taxon>
        <taxon>Pucciniales</taxon>
        <taxon>Sphaerophragmiaceae</taxon>
        <taxon>Austropuccinia</taxon>
    </lineage>
</organism>